<dbReference type="InterPro" id="IPR000551">
    <property type="entry name" value="MerR-type_HTH_dom"/>
</dbReference>
<dbReference type="InterPro" id="IPR047057">
    <property type="entry name" value="MerR_fam"/>
</dbReference>
<evidence type="ECO:0000256" key="3">
    <source>
        <dbReference type="ARBA" id="ARBA00023125"/>
    </source>
</evidence>
<dbReference type="PANTHER" id="PTHR30204:SF65">
    <property type="entry name" value="HTH-TYPE TRANSCRIPTIONAL REGULATOR TNRA"/>
    <property type="match status" value="1"/>
</dbReference>
<dbReference type="RefSeq" id="WP_069643919.1">
    <property type="nucleotide sequence ID" value="NZ_MIJE01000033.1"/>
</dbReference>
<evidence type="ECO:0000256" key="1">
    <source>
        <dbReference type="ARBA" id="ARBA00022491"/>
    </source>
</evidence>
<dbReference type="GO" id="GO:0003677">
    <property type="term" value="F:DNA binding"/>
    <property type="evidence" value="ECO:0007669"/>
    <property type="project" value="UniProtKB-KW"/>
</dbReference>
<feature type="domain" description="HTH merR-type" evidence="5">
    <location>
        <begin position="11"/>
        <end position="79"/>
    </location>
</feature>
<dbReference type="InterPro" id="IPR009061">
    <property type="entry name" value="DNA-bd_dom_put_sf"/>
</dbReference>
<evidence type="ECO:0000313" key="7">
    <source>
        <dbReference type="Proteomes" id="UP000094296"/>
    </source>
</evidence>
<evidence type="ECO:0000313" key="6">
    <source>
        <dbReference type="EMBL" id="OEF95999.1"/>
    </source>
</evidence>
<evidence type="ECO:0000256" key="2">
    <source>
        <dbReference type="ARBA" id="ARBA00023015"/>
    </source>
</evidence>
<protein>
    <submittedName>
        <fullName evidence="6">Transcriptional regulator</fullName>
    </submittedName>
</protein>
<keyword evidence="1" id="KW-0678">Repressor</keyword>
<dbReference type="Gene3D" id="1.10.1660.10">
    <property type="match status" value="1"/>
</dbReference>
<dbReference type="STRING" id="766136.BHF68_09625"/>
<name>A0A1E5FZX1_9FIRM</name>
<evidence type="ECO:0000259" key="5">
    <source>
        <dbReference type="PROSITE" id="PS50937"/>
    </source>
</evidence>
<dbReference type="SUPFAM" id="SSF46955">
    <property type="entry name" value="Putative DNA-binding domain"/>
    <property type="match status" value="1"/>
</dbReference>
<dbReference type="Pfam" id="PF13411">
    <property type="entry name" value="MerR_1"/>
    <property type="match status" value="1"/>
</dbReference>
<dbReference type="AlphaFoldDB" id="A0A1E5FZX1"/>
<keyword evidence="2" id="KW-0805">Transcription regulation</keyword>
<dbReference type="GO" id="GO:0003700">
    <property type="term" value="F:DNA-binding transcription factor activity"/>
    <property type="evidence" value="ECO:0007669"/>
    <property type="project" value="InterPro"/>
</dbReference>
<accession>A0A1E5FZX1</accession>
<comment type="caution">
    <text evidence="6">The sequence shown here is derived from an EMBL/GenBank/DDBJ whole genome shotgun (WGS) entry which is preliminary data.</text>
</comment>
<keyword evidence="3" id="KW-0238">DNA-binding</keyword>
<dbReference type="OrthoDB" id="9806513at2"/>
<gene>
    <name evidence="6" type="ORF">BHF68_09625</name>
</gene>
<dbReference type="EMBL" id="MIJE01000033">
    <property type="protein sequence ID" value="OEF95999.1"/>
    <property type="molecule type" value="Genomic_DNA"/>
</dbReference>
<dbReference type="Proteomes" id="UP000094296">
    <property type="component" value="Unassembled WGS sequence"/>
</dbReference>
<dbReference type="PANTHER" id="PTHR30204">
    <property type="entry name" value="REDOX-CYCLING DRUG-SENSING TRANSCRIPTIONAL ACTIVATOR SOXR"/>
    <property type="match status" value="1"/>
</dbReference>
<proteinExistence type="predicted"/>
<dbReference type="CDD" id="cd01105">
    <property type="entry name" value="HTH_GlnR-like"/>
    <property type="match status" value="1"/>
</dbReference>
<sequence>MDNNERRKQPLFPIGIVKKLTSLSARQIRYYEEHKLIQPTRTEGNQRLFSFEDVDRLLEIKELIDQGVNIAGIKTVLGTIDGTPPVADIKEVEEKNDLSDKELHDLLQAHIQEHIAKPSMNNPLIQGQLHRFFRR</sequence>
<keyword evidence="4" id="KW-0804">Transcription</keyword>
<dbReference type="SMART" id="SM00422">
    <property type="entry name" value="HTH_MERR"/>
    <property type="match status" value="1"/>
</dbReference>
<dbReference type="PROSITE" id="PS50937">
    <property type="entry name" value="HTH_MERR_2"/>
    <property type="match status" value="1"/>
</dbReference>
<keyword evidence="7" id="KW-1185">Reference proteome</keyword>
<evidence type="ECO:0000256" key="4">
    <source>
        <dbReference type="ARBA" id="ARBA00023163"/>
    </source>
</evidence>
<reference evidence="6 7" key="1">
    <citation type="submission" date="2016-09" db="EMBL/GenBank/DDBJ databases">
        <title>Draft genome sequence for the type strain of Desulfuribacillus alkaliarsenatis AHT28, an obligately anaerobic, sulfidogenic bacterium isolated from Russian soda lake sediments.</title>
        <authorList>
            <person name="Abin C.A."/>
            <person name="Hollibaugh J.T."/>
        </authorList>
    </citation>
    <scope>NUCLEOTIDE SEQUENCE [LARGE SCALE GENOMIC DNA]</scope>
    <source>
        <strain evidence="6 7">AHT28</strain>
    </source>
</reference>
<organism evidence="6 7">
    <name type="scientific">Desulfuribacillus alkaliarsenatis</name>
    <dbReference type="NCBI Taxonomy" id="766136"/>
    <lineage>
        <taxon>Bacteria</taxon>
        <taxon>Bacillati</taxon>
        <taxon>Bacillota</taxon>
        <taxon>Desulfuribacillia</taxon>
        <taxon>Desulfuribacillales</taxon>
        <taxon>Desulfuribacillaceae</taxon>
        <taxon>Desulfuribacillus</taxon>
    </lineage>
</organism>